<dbReference type="PANTHER" id="PTHR30302:SF1">
    <property type="entry name" value="HYDROGENASE 2 MATURATION PROTEASE"/>
    <property type="match status" value="1"/>
</dbReference>
<dbReference type="CDD" id="cd06062">
    <property type="entry name" value="H2MP_MemB-H2up"/>
    <property type="match status" value="1"/>
</dbReference>
<dbReference type="GO" id="GO:0016485">
    <property type="term" value="P:protein processing"/>
    <property type="evidence" value="ECO:0007669"/>
    <property type="project" value="TreeGrafter"/>
</dbReference>
<dbReference type="Gene3D" id="3.40.50.1450">
    <property type="entry name" value="HybD-like"/>
    <property type="match status" value="1"/>
</dbReference>
<dbReference type="EMBL" id="SOQX01000006">
    <property type="protein sequence ID" value="TDY00066.1"/>
    <property type="molecule type" value="Genomic_DNA"/>
</dbReference>
<dbReference type="Proteomes" id="UP000294914">
    <property type="component" value="Unassembled WGS sequence"/>
</dbReference>
<dbReference type="InterPro" id="IPR000671">
    <property type="entry name" value="Peptidase_A31"/>
</dbReference>
<evidence type="ECO:0000256" key="1">
    <source>
        <dbReference type="ARBA" id="ARBA00006814"/>
    </source>
</evidence>
<accession>A0A4R8IHH9</accession>
<keyword evidence="6" id="KW-1185">Reference proteome</keyword>
<dbReference type="OrthoDB" id="9792731at2"/>
<dbReference type="GO" id="GO:0008047">
    <property type="term" value="F:enzyme activator activity"/>
    <property type="evidence" value="ECO:0007669"/>
    <property type="project" value="InterPro"/>
</dbReference>
<dbReference type="InterPro" id="IPR023430">
    <property type="entry name" value="Pept_HybD-like_dom_sf"/>
</dbReference>
<dbReference type="PANTHER" id="PTHR30302">
    <property type="entry name" value="HYDROGENASE 1 MATURATION PROTEASE"/>
    <property type="match status" value="1"/>
</dbReference>
<keyword evidence="2 5" id="KW-0645">Protease</keyword>
<reference evidence="5 6" key="1">
    <citation type="submission" date="2019-03" db="EMBL/GenBank/DDBJ databases">
        <title>Genomic Encyclopedia of Type Strains, Phase IV (KMG-IV): sequencing the most valuable type-strain genomes for metagenomic binning, comparative biology and taxonomic classification.</title>
        <authorList>
            <person name="Goeker M."/>
        </authorList>
    </citation>
    <scope>NUCLEOTIDE SEQUENCE [LARGE SCALE GENOMIC DNA]</scope>
    <source>
        <strain evidence="5 6">DSM 16326</strain>
    </source>
</reference>
<protein>
    <submittedName>
        <fullName evidence="5">Hydrogenase maturation protease</fullName>
    </submittedName>
</protein>
<keyword evidence="4" id="KW-0378">Hydrolase</keyword>
<sequence>MQTLVLGIGNTLLGDEGVGVHAIHYLQHKHSDFPDTIFIDGGTLSFTLATDIEQADNLIVIDAAQLHADPGTVKTFVNEDMDHFLGKGNKRSVHEVGLLDLMHISRLTGHFPRQRVLIGIQPEKLDWGETPTEAVSAAIPRACKHAIEQIRSWQA</sequence>
<dbReference type="NCBIfam" id="TIGR00072">
    <property type="entry name" value="hydrog_prot"/>
    <property type="match status" value="1"/>
</dbReference>
<evidence type="ECO:0000256" key="4">
    <source>
        <dbReference type="ARBA" id="ARBA00022801"/>
    </source>
</evidence>
<dbReference type="PRINTS" id="PR00446">
    <property type="entry name" value="HYDRGNUPTAKE"/>
</dbReference>
<dbReference type="RefSeq" id="WP_134084505.1">
    <property type="nucleotide sequence ID" value="NZ_SOQX01000006.1"/>
</dbReference>
<gene>
    <name evidence="5" type="ORF">EDC23_2230</name>
</gene>
<name>A0A4R8IHH9_9GAMM</name>
<evidence type="ECO:0000256" key="3">
    <source>
        <dbReference type="ARBA" id="ARBA00022750"/>
    </source>
</evidence>
<dbReference type="GO" id="GO:0004190">
    <property type="term" value="F:aspartic-type endopeptidase activity"/>
    <property type="evidence" value="ECO:0007669"/>
    <property type="project" value="UniProtKB-KW"/>
</dbReference>
<organism evidence="5 6">
    <name type="scientific">Thiohalophilus thiocyanatoxydans</name>
    <dbReference type="NCBI Taxonomy" id="381308"/>
    <lineage>
        <taxon>Bacteria</taxon>
        <taxon>Pseudomonadati</taxon>
        <taxon>Pseudomonadota</taxon>
        <taxon>Gammaproteobacteria</taxon>
        <taxon>Thiohalomonadales</taxon>
        <taxon>Thiohalophilaceae</taxon>
        <taxon>Thiohalophilus</taxon>
    </lineage>
</organism>
<evidence type="ECO:0000256" key="2">
    <source>
        <dbReference type="ARBA" id="ARBA00022670"/>
    </source>
</evidence>
<dbReference type="AlphaFoldDB" id="A0A4R8IHH9"/>
<dbReference type="SUPFAM" id="SSF53163">
    <property type="entry name" value="HybD-like"/>
    <property type="match status" value="1"/>
</dbReference>
<evidence type="ECO:0000313" key="5">
    <source>
        <dbReference type="EMBL" id="TDY00066.1"/>
    </source>
</evidence>
<comment type="caution">
    <text evidence="5">The sequence shown here is derived from an EMBL/GenBank/DDBJ whole genome shotgun (WGS) entry which is preliminary data.</text>
</comment>
<proteinExistence type="inferred from homology"/>
<keyword evidence="3" id="KW-0064">Aspartyl protease</keyword>
<comment type="similarity">
    <text evidence="1">Belongs to the peptidase A31 family.</text>
</comment>
<evidence type="ECO:0000313" key="6">
    <source>
        <dbReference type="Proteomes" id="UP000294914"/>
    </source>
</evidence>
<dbReference type="Pfam" id="PF01750">
    <property type="entry name" value="HycI"/>
    <property type="match status" value="1"/>
</dbReference>